<dbReference type="Pfam" id="PF01381">
    <property type="entry name" value="HTH_3"/>
    <property type="match status" value="1"/>
</dbReference>
<evidence type="ECO:0000259" key="3">
    <source>
        <dbReference type="PROSITE" id="PS50943"/>
    </source>
</evidence>
<keyword evidence="2" id="KW-0472">Membrane</keyword>
<dbReference type="InterPro" id="IPR010982">
    <property type="entry name" value="Lambda_DNA-bd_dom_sf"/>
</dbReference>
<gene>
    <name evidence="4" type="ORF">GCM10007140_05860</name>
</gene>
<comment type="caution">
    <text evidence="4">The sequence shown here is derived from an EMBL/GenBank/DDBJ whole genome shotgun (WGS) entry which is preliminary data.</text>
</comment>
<evidence type="ECO:0000256" key="2">
    <source>
        <dbReference type="SAM" id="Phobius"/>
    </source>
</evidence>
<proteinExistence type="predicted"/>
<feature type="domain" description="HTH cro/C1-type" evidence="3">
    <location>
        <begin position="283"/>
        <end position="337"/>
    </location>
</feature>
<dbReference type="Gene3D" id="1.10.260.40">
    <property type="entry name" value="lambda repressor-like DNA-binding domains"/>
    <property type="match status" value="1"/>
</dbReference>
<evidence type="ECO:0000313" key="5">
    <source>
        <dbReference type="Proteomes" id="UP000605259"/>
    </source>
</evidence>
<evidence type="ECO:0000256" key="1">
    <source>
        <dbReference type="ARBA" id="ARBA00023125"/>
    </source>
</evidence>
<dbReference type="Proteomes" id="UP000605259">
    <property type="component" value="Unassembled WGS sequence"/>
</dbReference>
<dbReference type="EMBL" id="BMFK01000001">
    <property type="protein sequence ID" value="GGE58354.1"/>
    <property type="molecule type" value="Genomic_DNA"/>
</dbReference>
<accession>A0A917AKS2</accession>
<keyword evidence="1" id="KW-0238">DNA-binding</keyword>
<organism evidence="4 5">
    <name type="scientific">Priestia taiwanensis</name>
    <dbReference type="NCBI Taxonomy" id="1347902"/>
    <lineage>
        <taxon>Bacteria</taxon>
        <taxon>Bacillati</taxon>
        <taxon>Bacillota</taxon>
        <taxon>Bacilli</taxon>
        <taxon>Bacillales</taxon>
        <taxon>Bacillaceae</taxon>
        <taxon>Priestia</taxon>
    </lineage>
</organism>
<keyword evidence="2" id="KW-0812">Transmembrane</keyword>
<reference evidence="4" key="2">
    <citation type="submission" date="2020-09" db="EMBL/GenBank/DDBJ databases">
        <authorList>
            <person name="Sun Q."/>
            <person name="Zhou Y."/>
        </authorList>
    </citation>
    <scope>NUCLEOTIDE SEQUENCE</scope>
    <source>
        <strain evidence="4">CGMCC 1.12698</strain>
    </source>
</reference>
<reference evidence="4" key="1">
    <citation type="journal article" date="2014" name="Int. J. Syst. Evol. Microbiol.">
        <title>Complete genome sequence of Corynebacterium casei LMG S-19264T (=DSM 44701T), isolated from a smear-ripened cheese.</title>
        <authorList>
            <consortium name="US DOE Joint Genome Institute (JGI-PGF)"/>
            <person name="Walter F."/>
            <person name="Albersmeier A."/>
            <person name="Kalinowski J."/>
            <person name="Ruckert C."/>
        </authorList>
    </citation>
    <scope>NUCLEOTIDE SEQUENCE</scope>
    <source>
        <strain evidence="4">CGMCC 1.12698</strain>
    </source>
</reference>
<dbReference type="PROSITE" id="PS50943">
    <property type="entry name" value="HTH_CROC1"/>
    <property type="match status" value="1"/>
</dbReference>
<name>A0A917AKS2_9BACI</name>
<dbReference type="AlphaFoldDB" id="A0A917AKS2"/>
<dbReference type="CDD" id="cd00093">
    <property type="entry name" value="HTH_XRE"/>
    <property type="match status" value="1"/>
</dbReference>
<keyword evidence="5" id="KW-1185">Reference proteome</keyword>
<feature type="transmembrane region" description="Helical" evidence="2">
    <location>
        <begin position="142"/>
        <end position="167"/>
    </location>
</feature>
<feature type="transmembrane region" description="Helical" evidence="2">
    <location>
        <begin position="173"/>
        <end position="193"/>
    </location>
</feature>
<dbReference type="PANTHER" id="PTHR46558">
    <property type="entry name" value="TRACRIPTIONAL REGULATORY PROTEIN-RELATED-RELATED"/>
    <property type="match status" value="1"/>
</dbReference>
<dbReference type="InterPro" id="IPR001387">
    <property type="entry name" value="Cro/C1-type_HTH"/>
</dbReference>
<dbReference type="RefSeq" id="WP_229722128.1">
    <property type="nucleotide sequence ID" value="NZ_BMFK01000001.1"/>
</dbReference>
<feature type="transmembrane region" description="Helical" evidence="2">
    <location>
        <begin position="12"/>
        <end position="34"/>
    </location>
</feature>
<dbReference type="SUPFAM" id="SSF47413">
    <property type="entry name" value="lambda repressor-like DNA-binding domains"/>
    <property type="match status" value="1"/>
</dbReference>
<sequence length="389" mass="45559">MNIIKPEMIDNIIGNWSIIIAIAAAIGTGFLYVFKYQVKSDFEVIFESRITLNLRNLAQEAVNILLVYLYTLVLSFCFWIQVPNENTDLKKTLTGYALLVFMLMFSLIVLLFFVQGLMHVIRAYRSRRKFSLNKITLFLESNSLKVTGTVLIALFVMSGSACLGFMYRDSNDLQSVIIFNLSVTVMGYLALSLHTKKKLFQQKYYYIKDQITASDIEKLELIHLYNLKENKVVLTERKYVKNYDILYLHEQEQLKDDSYYKYTRVLVDDPNKEETILGFPRRIKELRLERKLTEKQLGKEIGVTKGYIFGYENGNRTPDIETLQKLADYFDVSVDYLLGRSNKRNLEDDSDLELCFKDIRNSTPERQAELRRFWEFMKANEDNSEVENK</sequence>
<dbReference type="PANTHER" id="PTHR46558:SF11">
    <property type="entry name" value="HTH-TYPE TRANSCRIPTIONAL REGULATOR XRE"/>
    <property type="match status" value="1"/>
</dbReference>
<feature type="transmembrane region" description="Helical" evidence="2">
    <location>
        <begin position="94"/>
        <end position="121"/>
    </location>
</feature>
<dbReference type="SMART" id="SM00530">
    <property type="entry name" value="HTH_XRE"/>
    <property type="match status" value="1"/>
</dbReference>
<evidence type="ECO:0000313" key="4">
    <source>
        <dbReference type="EMBL" id="GGE58354.1"/>
    </source>
</evidence>
<dbReference type="GO" id="GO:0003677">
    <property type="term" value="F:DNA binding"/>
    <property type="evidence" value="ECO:0007669"/>
    <property type="project" value="UniProtKB-KW"/>
</dbReference>
<feature type="transmembrane region" description="Helical" evidence="2">
    <location>
        <begin position="61"/>
        <end position="82"/>
    </location>
</feature>
<keyword evidence="2" id="KW-1133">Transmembrane helix</keyword>
<protein>
    <recommendedName>
        <fullName evidence="3">HTH cro/C1-type domain-containing protein</fullName>
    </recommendedName>
</protein>